<dbReference type="AlphaFoldDB" id="A0A327KHM2"/>
<dbReference type="RefSeq" id="WP_170149860.1">
    <property type="nucleotide sequence ID" value="NZ_NPEX01000428.1"/>
</dbReference>
<dbReference type="Proteomes" id="UP000249130">
    <property type="component" value="Unassembled WGS sequence"/>
</dbReference>
<comment type="caution">
    <text evidence="1">The sequence shown here is derived from an EMBL/GenBank/DDBJ whole genome shotgun (WGS) entry which is preliminary data.</text>
</comment>
<dbReference type="InterPro" id="IPR029063">
    <property type="entry name" value="SAM-dependent_MTases_sf"/>
</dbReference>
<evidence type="ECO:0000313" key="1">
    <source>
        <dbReference type="EMBL" id="RAI37636.1"/>
    </source>
</evidence>
<gene>
    <name evidence="1" type="ORF">CH341_29305</name>
</gene>
<proteinExistence type="predicted"/>
<reference evidence="1 2" key="1">
    <citation type="submission" date="2017-07" db="EMBL/GenBank/DDBJ databases">
        <title>Draft Genome Sequences of Select Purple Nonsulfur Bacteria.</title>
        <authorList>
            <person name="Lasarre B."/>
            <person name="Mckinlay J.B."/>
        </authorList>
    </citation>
    <scope>NUCLEOTIDE SEQUENCE [LARGE SCALE GENOMIC DNA]</scope>
    <source>
        <strain evidence="1 2">DSM 5909</strain>
    </source>
</reference>
<sequence>MSFRDPFVERFATHPDWGRFMPPPPPLPADRNPIDLVGVDAPLTRLKRSETTDDPIWNGIAARINAYPLRTSDQCSEQHYHDVFDFLRINNGVVRRVVECGVFHGGLSVQLAGCALASDLSIDLVDVDPGALLATWHRIARTFPEALDRVRLFCGELPNYVQAVMHDPAFDNALVHHDGSHRFNVVMRDLSALYFVRKRVHALIIQDTHLRHSDPDNGCFVDAAVAAVFGFDPHYQPIGVTFPGTTFPVGYVPGERHNVYFQGGRPEGMMIPFAENTFLYPHPLIHTIDDFVQCPATPRAVA</sequence>
<name>A0A327KHM2_9BRAD</name>
<protein>
    <recommendedName>
        <fullName evidence="3">Class I SAM-dependent methyltransferase</fullName>
    </recommendedName>
</protein>
<dbReference type="Pfam" id="PF13578">
    <property type="entry name" value="Methyltransf_24"/>
    <property type="match status" value="1"/>
</dbReference>
<dbReference type="EMBL" id="NPEX01000428">
    <property type="protein sequence ID" value="RAI37636.1"/>
    <property type="molecule type" value="Genomic_DNA"/>
</dbReference>
<evidence type="ECO:0008006" key="3">
    <source>
        <dbReference type="Google" id="ProtNLM"/>
    </source>
</evidence>
<dbReference type="SUPFAM" id="SSF53335">
    <property type="entry name" value="S-adenosyl-L-methionine-dependent methyltransferases"/>
    <property type="match status" value="1"/>
</dbReference>
<dbReference type="Gene3D" id="3.40.50.150">
    <property type="entry name" value="Vaccinia Virus protein VP39"/>
    <property type="match status" value="1"/>
</dbReference>
<keyword evidence="2" id="KW-1185">Reference proteome</keyword>
<evidence type="ECO:0000313" key="2">
    <source>
        <dbReference type="Proteomes" id="UP000249130"/>
    </source>
</evidence>
<accession>A0A327KHM2</accession>
<organism evidence="1 2">
    <name type="scientific">Rhodoplanes roseus</name>
    <dbReference type="NCBI Taxonomy" id="29409"/>
    <lineage>
        <taxon>Bacteria</taxon>
        <taxon>Pseudomonadati</taxon>
        <taxon>Pseudomonadota</taxon>
        <taxon>Alphaproteobacteria</taxon>
        <taxon>Hyphomicrobiales</taxon>
        <taxon>Nitrobacteraceae</taxon>
        <taxon>Rhodoplanes</taxon>
    </lineage>
</organism>